<dbReference type="PANTHER" id="PTHR47186:SF42">
    <property type="entry name" value="DISEASE RESISTANCE RPP13-LIKE PROTEIN 1"/>
    <property type="match status" value="1"/>
</dbReference>
<feature type="region of interest" description="Disordered" evidence="1">
    <location>
        <begin position="1"/>
        <end position="47"/>
    </location>
</feature>
<proteinExistence type="predicted"/>
<feature type="domain" description="R13L1/DRL21-like LRR repeat region" evidence="2">
    <location>
        <begin position="54"/>
        <end position="179"/>
    </location>
</feature>
<dbReference type="AlphaFoldDB" id="A0A6A1V5H8"/>
<dbReference type="InterPro" id="IPR056789">
    <property type="entry name" value="LRR_R13L1-DRL21"/>
</dbReference>
<dbReference type="Proteomes" id="UP000516437">
    <property type="component" value="Chromosome 7"/>
</dbReference>
<dbReference type="SUPFAM" id="SSF52058">
    <property type="entry name" value="L domain-like"/>
    <property type="match status" value="1"/>
</dbReference>
<evidence type="ECO:0000313" key="3">
    <source>
        <dbReference type="EMBL" id="KAB1207476.1"/>
    </source>
</evidence>
<accession>A0A6A1V5H8</accession>
<evidence type="ECO:0000259" key="2">
    <source>
        <dbReference type="Pfam" id="PF25019"/>
    </source>
</evidence>
<evidence type="ECO:0000313" key="4">
    <source>
        <dbReference type="Proteomes" id="UP000516437"/>
    </source>
</evidence>
<reference evidence="3 4" key="1">
    <citation type="journal article" date="2019" name="Plant Biotechnol. J.">
        <title>The red bayberry genome and genetic basis of sex determination.</title>
        <authorList>
            <person name="Jia H.M."/>
            <person name="Jia H.J."/>
            <person name="Cai Q.L."/>
            <person name="Wang Y."/>
            <person name="Zhao H.B."/>
            <person name="Yang W.F."/>
            <person name="Wang G.Y."/>
            <person name="Li Y.H."/>
            <person name="Zhan D.L."/>
            <person name="Shen Y.T."/>
            <person name="Niu Q.F."/>
            <person name="Chang L."/>
            <person name="Qiu J."/>
            <person name="Zhao L."/>
            <person name="Xie H.B."/>
            <person name="Fu W.Y."/>
            <person name="Jin J."/>
            <person name="Li X.W."/>
            <person name="Jiao Y."/>
            <person name="Zhou C.C."/>
            <person name="Tu T."/>
            <person name="Chai C.Y."/>
            <person name="Gao J.L."/>
            <person name="Fan L.J."/>
            <person name="van de Weg E."/>
            <person name="Wang J.Y."/>
            <person name="Gao Z.S."/>
        </authorList>
    </citation>
    <scope>NUCLEOTIDE SEQUENCE [LARGE SCALE GENOMIC DNA]</scope>
    <source>
        <tissue evidence="3">Leaves</tissue>
    </source>
</reference>
<comment type="caution">
    <text evidence="3">The sequence shown here is derived from an EMBL/GenBank/DDBJ whole genome shotgun (WGS) entry which is preliminary data.</text>
</comment>
<evidence type="ECO:0000256" key="1">
    <source>
        <dbReference type="SAM" id="MobiDB-lite"/>
    </source>
</evidence>
<protein>
    <submittedName>
        <fullName evidence="3">Putative disease resistance RPP13-like protein 1</fullName>
    </submittedName>
</protein>
<dbReference type="PANTHER" id="PTHR47186">
    <property type="entry name" value="LEUCINE-RICH REPEAT-CONTAINING PROTEIN 57"/>
    <property type="match status" value="1"/>
</dbReference>
<name>A0A6A1V5H8_9ROSI</name>
<dbReference type="Gene3D" id="3.80.10.10">
    <property type="entry name" value="Ribonuclease Inhibitor"/>
    <property type="match status" value="1"/>
</dbReference>
<dbReference type="Pfam" id="PF25019">
    <property type="entry name" value="LRR_R13L1-DRL21"/>
    <property type="match status" value="1"/>
</dbReference>
<keyword evidence="4" id="KW-1185">Reference proteome</keyword>
<sequence length="313" mass="35134">MEAGRMIETGLTDQIENRGRKKRKGEGIRMGEGVQDAEGDRLPSEEKGSCSRVKKLGTLSHLRGTLCISRLENVIESEDGSDANLIGKSNLNTLQLKWSSNIGESQDKTKAFEVLNNLQPHNSLKELTIRHYEGERFPTWLRGASFSNMVLLTIGNYTECTLLPPIGELPSLQVLWIEGFDKVKNIGLELFREGCSQPFKSLRTLHFENMLEWENWSHGQEFQGLLELSIKRYPKLSGELPIQLPLLKKVVIENCAQLVVSIIGFSKLCEVAIKECKGLVCRNDVGFQSLGSLELREISESAGHIEELTHVED</sequence>
<dbReference type="EMBL" id="RXIC02000025">
    <property type="protein sequence ID" value="KAB1207476.1"/>
    <property type="molecule type" value="Genomic_DNA"/>
</dbReference>
<feature type="compositionally biased region" description="Basic and acidic residues" evidence="1">
    <location>
        <begin position="38"/>
        <end position="47"/>
    </location>
</feature>
<dbReference type="InterPro" id="IPR032675">
    <property type="entry name" value="LRR_dom_sf"/>
</dbReference>
<dbReference type="OrthoDB" id="773208at2759"/>
<organism evidence="3 4">
    <name type="scientific">Morella rubra</name>
    <name type="common">Chinese bayberry</name>
    <dbReference type="NCBI Taxonomy" id="262757"/>
    <lineage>
        <taxon>Eukaryota</taxon>
        <taxon>Viridiplantae</taxon>
        <taxon>Streptophyta</taxon>
        <taxon>Embryophyta</taxon>
        <taxon>Tracheophyta</taxon>
        <taxon>Spermatophyta</taxon>
        <taxon>Magnoliopsida</taxon>
        <taxon>eudicotyledons</taxon>
        <taxon>Gunneridae</taxon>
        <taxon>Pentapetalae</taxon>
        <taxon>rosids</taxon>
        <taxon>fabids</taxon>
        <taxon>Fagales</taxon>
        <taxon>Myricaceae</taxon>
        <taxon>Morella</taxon>
    </lineage>
</organism>
<gene>
    <name evidence="3" type="ORF">CJ030_MR7G012480</name>
</gene>